<dbReference type="InterPro" id="IPR050809">
    <property type="entry name" value="UgpAE/MalFG_permease"/>
</dbReference>
<evidence type="ECO:0000256" key="5">
    <source>
        <dbReference type="ARBA" id="ARBA00022989"/>
    </source>
</evidence>
<feature type="domain" description="ABC transmembrane type-1" evidence="8">
    <location>
        <begin position="69"/>
        <end position="291"/>
    </location>
</feature>
<feature type="transmembrane region" description="Helical" evidence="7">
    <location>
        <begin position="7"/>
        <end position="28"/>
    </location>
</feature>
<evidence type="ECO:0000256" key="1">
    <source>
        <dbReference type="ARBA" id="ARBA00004651"/>
    </source>
</evidence>
<feature type="transmembrane region" description="Helical" evidence="7">
    <location>
        <begin position="159"/>
        <end position="179"/>
    </location>
</feature>
<accession>A0ABS1J3U7</accession>
<evidence type="ECO:0000256" key="4">
    <source>
        <dbReference type="ARBA" id="ARBA00022692"/>
    </source>
</evidence>
<dbReference type="SUPFAM" id="SSF161098">
    <property type="entry name" value="MetI-like"/>
    <property type="match status" value="1"/>
</dbReference>
<evidence type="ECO:0000256" key="2">
    <source>
        <dbReference type="ARBA" id="ARBA00022448"/>
    </source>
</evidence>
<dbReference type="EMBL" id="JAEPRJ010000001">
    <property type="protein sequence ID" value="MBK5898813.1"/>
    <property type="molecule type" value="Genomic_DNA"/>
</dbReference>
<comment type="subcellular location">
    <subcellularLocation>
        <location evidence="1 7">Cell membrane</location>
        <topology evidence="1 7">Multi-pass membrane protein</topology>
    </subcellularLocation>
</comment>
<dbReference type="PROSITE" id="PS50928">
    <property type="entry name" value="ABC_TM1"/>
    <property type="match status" value="1"/>
</dbReference>
<evidence type="ECO:0000313" key="9">
    <source>
        <dbReference type="EMBL" id="MBK5898813.1"/>
    </source>
</evidence>
<evidence type="ECO:0000256" key="7">
    <source>
        <dbReference type="RuleBase" id="RU363032"/>
    </source>
</evidence>
<dbReference type="Gene3D" id="1.10.3720.10">
    <property type="entry name" value="MetI-like"/>
    <property type="match status" value="1"/>
</dbReference>
<dbReference type="CDD" id="cd06261">
    <property type="entry name" value="TM_PBP2"/>
    <property type="match status" value="1"/>
</dbReference>
<organism evidence="9 10">
    <name type="scientific">Catonella massiliensis</name>
    <dbReference type="NCBI Taxonomy" id="2799636"/>
    <lineage>
        <taxon>Bacteria</taxon>
        <taxon>Bacillati</taxon>
        <taxon>Bacillota</taxon>
        <taxon>Clostridia</taxon>
        <taxon>Lachnospirales</taxon>
        <taxon>Lachnospiraceae</taxon>
        <taxon>Catonella</taxon>
    </lineage>
</organism>
<reference evidence="9 10" key="1">
    <citation type="submission" date="2021-01" db="EMBL/GenBank/DDBJ databases">
        <title>Isolation and description of Catonella massiliensis sp. nov., a novel Catonella species, isolated from a stable periodontitis subject.</title>
        <authorList>
            <person name="Antezack A."/>
            <person name="Boxberger M."/>
            <person name="La Scola B."/>
            <person name="Monnet-Corti V."/>
        </authorList>
    </citation>
    <scope>NUCLEOTIDE SEQUENCE [LARGE SCALE GENOMIC DNA]</scope>
    <source>
        <strain evidence="9 10">Marseille-Q4567</strain>
    </source>
</reference>
<sequence length="302" mass="34216">MKRNRSMILAFTLPATLLFIAVFVYPIIRTVIMSFFRIVEITDPVSRWEFRGLGNYIDLFNASLFRQSLINIGKIWTIGGVITLSVSLLLAIILTSGIRFKGFFQAAIYLPNVISAVAMATMWIQYVFNSSYGFLTTFFNMLGLESLAKIQWLDAEHKFWALLISYCFGMIGHHMLIWISGIERVSKEYYEASGIDGANKVQQFFHITLPLLRGILRTNIIMWSIRIAGFFIWSQLFSPLTADTSTVVPMVYMYTKVFGAETADIISRDAGAGAAIGIILCVLVLIIFKLANKFIRDDDLEF</sequence>
<dbReference type="InterPro" id="IPR035906">
    <property type="entry name" value="MetI-like_sf"/>
</dbReference>
<dbReference type="PANTHER" id="PTHR43227">
    <property type="entry name" value="BLL4140 PROTEIN"/>
    <property type="match status" value="1"/>
</dbReference>
<feature type="transmembrane region" description="Helical" evidence="7">
    <location>
        <begin position="106"/>
        <end position="128"/>
    </location>
</feature>
<feature type="transmembrane region" description="Helical" evidence="7">
    <location>
        <begin position="220"/>
        <end position="240"/>
    </location>
</feature>
<dbReference type="PANTHER" id="PTHR43227:SF7">
    <property type="entry name" value="ARABINOOLIGOSACCHARIDES TRANSPORT SYSTEM PERMEASE PROTEIN ARAP"/>
    <property type="match status" value="1"/>
</dbReference>
<evidence type="ECO:0000256" key="6">
    <source>
        <dbReference type="ARBA" id="ARBA00023136"/>
    </source>
</evidence>
<name>A0ABS1J3U7_9FIRM</name>
<dbReference type="RefSeq" id="WP_208430207.1">
    <property type="nucleotide sequence ID" value="NZ_JAEPRJ010000001.1"/>
</dbReference>
<dbReference type="Proteomes" id="UP000604730">
    <property type="component" value="Unassembled WGS sequence"/>
</dbReference>
<keyword evidence="2 7" id="KW-0813">Transport</keyword>
<comment type="similarity">
    <text evidence="7">Belongs to the binding-protein-dependent transport system permease family.</text>
</comment>
<dbReference type="Pfam" id="PF00528">
    <property type="entry name" value="BPD_transp_1"/>
    <property type="match status" value="1"/>
</dbReference>
<keyword evidence="3" id="KW-1003">Cell membrane</keyword>
<keyword evidence="4 7" id="KW-0812">Transmembrane</keyword>
<keyword evidence="5 7" id="KW-1133">Transmembrane helix</keyword>
<gene>
    <name evidence="9" type="ORF">JJN12_13695</name>
</gene>
<keyword evidence="10" id="KW-1185">Reference proteome</keyword>
<evidence type="ECO:0000313" key="10">
    <source>
        <dbReference type="Proteomes" id="UP000604730"/>
    </source>
</evidence>
<protein>
    <submittedName>
        <fullName evidence="9">Sugar ABC transporter permease</fullName>
    </submittedName>
</protein>
<feature type="transmembrane region" description="Helical" evidence="7">
    <location>
        <begin position="75"/>
        <end position="94"/>
    </location>
</feature>
<evidence type="ECO:0000256" key="3">
    <source>
        <dbReference type="ARBA" id="ARBA00022475"/>
    </source>
</evidence>
<feature type="transmembrane region" description="Helical" evidence="7">
    <location>
        <begin position="270"/>
        <end position="288"/>
    </location>
</feature>
<dbReference type="InterPro" id="IPR000515">
    <property type="entry name" value="MetI-like"/>
</dbReference>
<proteinExistence type="inferred from homology"/>
<comment type="caution">
    <text evidence="9">The sequence shown here is derived from an EMBL/GenBank/DDBJ whole genome shotgun (WGS) entry which is preliminary data.</text>
</comment>
<keyword evidence="6 7" id="KW-0472">Membrane</keyword>
<evidence type="ECO:0000259" key="8">
    <source>
        <dbReference type="PROSITE" id="PS50928"/>
    </source>
</evidence>